<feature type="compositionally biased region" description="Polar residues" evidence="2">
    <location>
        <begin position="930"/>
        <end position="944"/>
    </location>
</feature>
<proteinExistence type="predicted"/>
<evidence type="ECO:0000256" key="2">
    <source>
        <dbReference type="SAM" id="MobiDB-lite"/>
    </source>
</evidence>
<dbReference type="EMBL" id="CVRI01000064">
    <property type="protein sequence ID" value="CRL05547.1"/>
    <property type="molecule type" value="Genomic_DNA"/>
</dbReference>
<dbReference type="PANTHER" id="PTHR14038">
    <property type="entry name" value="BAT2 HLA-B-ASSOCIATED TRANSCRIPT 2"/>
    <property type="match status" value="1"/>
</dbReference>
<feature type="compositionally biased region" description="Low complexity" evidence="2">
    <location>
        <begin position="1008"/>
        <end position="1023"/>
    </location>
</feature>
<feature type="compositionally biased region" description="Basic and acidic residues" evidence="2">
    <location>
        <begin position="1024"/>
        <end position="1033"/>
    </location>
</feature>
<dbReference type="PANTHER" id="PTHR14038:SF0">
    <property type="entry name" value="LP18708P"/>
    <property type="match status" value="1"/>
</dbReference>
<feature type="region of interest" description="Disordered" evidence="2">
    <location>
        <begin position="1838"/>
        <end position="1871"/>
    </location>
</feature>
<feature type="compositionally biased region" description="Polar residues" evidence="2">
    <location>
        <begin position="1749"/>
        <end position="1779"/>
    </location>
</feature>
<feature type="compositionally biased region" description="Polar residues" evidence="2">
    <location>
        <begin position="709"/>
        <end position="732"/>
    </location>
</feature>
<dbReference type="InterPro" id="IPR033184">
    <property type="entry name" value="PRRC2"/>
</dbReference>
<feature type="compositionally biased region" description="Basic and acidic residues" evidence="2">
    <location>
        <begin position="664"/>
        <end position="679"/>
    </location>
</feature>
<keyword evidence="1" id="KW-0597">Phosphoprotein</keyword>
<feature type="compositionally biased region" description="Low complexity" evidence="2">
    <location>
        <begin position="311"/>
        <end position="320"/>
    </location>
</feature>
<evidence type="ECO:0000313" key="4">
    <source>
        <dbReference type="EMBL" id="CRL05547.1"/>
    </source>
</evidence>
<feature type="region of interest" description="Disordered" evidence="2">
    <location>
        <begin position="699"/>
        <end position="1173"/>
    </location>
</feature>
<feature type="region of interest" description="Disordered" evidence="2">
    <location>
        <begin position="1446"/>
        <end position="1493"/>
    </location>
</feature>
<dbReference type="STRING" id="568069.A0A1J1IZ43"/>
<feature type="compositionally biased region" description="Low complexity" evidence="2">
    <location>
        <begin position="603"/>
        <end position="614"/>
    </location>
</feature>
<feature type="compositionally biased region" description="Low complexity" evidence="2">
    <location>
        <begin position="117"/>
        <end position="146"/>
    </location>
</feature>
<feature type="region of interest" description="Disordered" evidence="2">
    <location>
        <begin position="1584"/>
        <end position="1612"/>
    </location>
</feature>
<feature type="compositionally biased region" description="Low complexity" evidence="2">
    <location>
        <begin position="79"/>
        <end position="98"/>
    </location>
</feature>
<dbReference type="OrthoDB" id="7791260at2759"/>
<feature type="compositionally biased region" description="Polar residues" evidence="2">
    <location>
        <begin position="1598"/>
        <end position="1612"/>
    </location>
</feature>
<feature type="compositionally biased region" description="Low complexity" evidence="2">
    <location>
        <begin position="1233"/>
        <end position="1253"/>
    </location>
</feature>
<dbReference type="Proteomes" id="UP000183832">
    <property type="component" value="Unassembled WGS sequence"/>
</dbReference>
<evidence type="ECO:0000313" key="5">
    <source>
        <dbReference type="Proteomes" id="UP000183832"/>
    </source>
</evidence>
<feature type="compositionally biased region" description="Acidic residues" evidence="2">
    <location>
        <begin position="870"/>
        <end position="880"/>
    </location>
</feature>
<feature type="compositionally biased region" description="Polar residues" evidence="2">
    <location>
        <begin position="1732"/>
        <end position="1741"/>
    </location>
</feature>
<feature type="compositionally biased region" description="Basic and acidic residues" evidence="2">
    <location>
        <begin position="761"/>
        <end position="837"/>
    </location>
</feature>
<feature type="compositionally biased region" description="Low complexity" evidence="2">
    <location>
        <begin position="1788"/>
        <end position="1809"/>
    </location>
</feature>
<feature type="region of interest" description="Disordered" evidence="2">
    <location>
        <begin position="194"/>
        <end position="244"/>
    </location>
</feature>
<feature type="region of interest" description="Disordered" evidence="2">
    <location>
        <begin position="1231"/>
        <end position="1254"/>
    </location>
</feature>
<feature type="compositionally biased region" description="Polar residues" evidence="2">
    <location>
        <begin position="195"/>
        <end position="223"/>
    </location>
</feature>
<feature type="compositionally biased region" description="Basic and acidic residues" evidence="2">
    <location>
        <begin position="733"/>
        <end position="752"/>
    </location>
</feature>
<protein>
    <submittedName>
        <fullName evidence="4">CLUMA_CG018044, isoform A</fullName>
    </submittedName>
</protein>
<dbReference type="GO" id="GO:0030154">
    <property type="term" value="P:cell differentiation"/>
    <property type="evidence" value="ECO:0007669"/>
    <property type="project" value="TreeGrafter"/>
</dbReference>
<feature type="region of interest" description="Disordered" evidence="2">
    <location>
        <begin position="410"/>
        <end position="681"/>
    </location>
</feature>
<organism evidence="4 5">
    <name type="scientific">Clunio marinus</name>
    <dbReference type="NCBI Taxonomy" id="568069"/>
    <lineage>
        <taxon>Eukaryota</taxon>
        <taxon>Metazoa</taxon>
        <taxon>Ecdysozoa</taxon>
        <taxon>Arthropoda</taxon>
        <taxon>Hexapoda</taxon>
        <taxon>Insecta</taxon>
        <taxon>Pterygota</taxon>
        <taxon>Neoptera</taxon>
        <taxon>Endopterygota</taxon>
        <taxon>Diptera</taxon>
        <taxon>Nematocera</taxon>
        <taxon>Chironomoidea</taxon>
        <taxon>Chironomidae</taxon>
        <taxon>Clunio</taxon>
    </lineage>
</organism>
<feature type="region of interest" description="Disordered" evidence="2">
    <location>
        <begin position="1270"/>
        <end position="1293"/>
    </location>
</feature>
<reference evidence="4 5" key="1">
    <citation type="submission" date="2015-04" db="EMBL/GenBank/DDBJ databases">
        <authorList>
            <person name="Syromyatnikov M.Y."/>
            <person name="Popov V.N."/>
        </authorList>
    </citation>
    <scope>NUCLEOTIDE SEQUENCE [LARGE SCALE GENOMIC DNA]</scope>
</reference>
<feature type="compositionally biased region" description="Polar residues" evidence="2">
    <location>
        <begin position="583"/>
        <end position="597"/>
    </location>
</feature>
<evidence type="ECO:0000259" key="3">
    <source>
        <dbReference type="Pfam" id="PF07001"/>
    </source>
</evidence>
<feature type="compositionally biased region" description="Low complexity" evidence="2">
    <location>
        <begin position="1721"/>
        <end position="1730"/>
    </location>
</feature>
<gene>
    <name evidence="4" type="ORF">CLUMA_CG018044</name>
</gene>
<feature type="compositionally biased region" description="Polar residues" evidence="2">
    <location>
        <begin position="293"/>
        <end position="303"/>
    </location>
</feature>
<feature type="compositionally biased region" description="Basic and acidic residues" evidence="2">
    <location>
        <begin position="968"/>
        <end position="990"/>
    </location>
</feature>
<feature type="compositionally biased region" description="Basic and acidic residues" evidence="2">
    <location>
        <begin position="547"/>
        <end position="559"/>
    </location>
</feature>
<sequence>MSTLGGNRGERDKNAKPKFQQLDINSLYRSSRGETSEPATQKNAVPRKHGMQSLGKVPSARRPPANLPSLKAETNSPSNVSTQPNDQQQQQISNSSGSWADNNSSTGAQVSNTTQVSSQLNTSGSSNLSQSGGNSGGSASNTSWSAVATGGNVKEENSSQPPLYQSQQFQNEFPSLDGSVTTTTNANAIAAGQKMGQQIQNSNSHDSGEQMNLRPSTDAASWMQQQQSNSGNVRGGGGENGPQIAYSQTDLNVVPPKFMALMPSFMLRGAQNSGLNTSNSSSTSSHNNQTQSGGQNSGNYRNQGRSDRNSSHYGGSSYNNDYTNNRDSGPPRHRQAPPPRHSIRHNNDDRSSSYEPDIIVQRPIIKEEELERIDSLARDDGWSKHDEIDYNKKLQFSDDETDDVKPKDIMMMMGDKKSDAWRDEKKDSIKMNGPMSRSVDQALVERVRQRREEEERLERERKMAAQKKLMELEEKAKMKSSSMEKDKENDEKYGDCEKRGSMDYGKKYGGDKYDSYDSYGRGSAPPNDFKKSSFQSNLPPRFQKQHQNIERHDDRREKSGGPPGYSKPLHQQDSKNIPFAQPSYEQRWTYGKQSHQQQPPPTRRNMSSLSQSSSDDNRRDNNKTYGRRRQESEEDDYRFSKDSSAGNAKKTMQTAQISRSMSDSSDKMSDHNRSEKSASREYLGANVCWAEVCENEKRTIDTKSRRVSESSAMSDDQPRTILQRNKPLQEQLQNKDLKKDVKESMESEKKSVLSESPPKVDSFDDKKAQEKGLDTSIEQNKKSLESIPEKDQNPVDKNEGSVKDLLKPTHGKESDDNHQTRDKKISPRSNHYDRESRSGPNARGGYSYRSSNNWPRRGGSHQRSGRYDYSDSENSDEYEVEWNRNNTKSLGRKDQIRDGRRDGANYNSSGSKEGFSPRGEPSRRGRGGIASQSTSFRRSGSNGAITAPAKNRIDNYGPPSSKSPFGSNDEKSSSEKRDASEKISDDDRTKQKQKALSDGLVNKSQKESSNAAQKVSSPSSSVIKPEETSKQHSTELSSAQSNQKDKKQADVADEKLSSDSKHLVGHRTSSSSSSFTSNQGRQKSERVSQSNPISTGKAGVKTMQSNATSNSGKSTLAPSSHQYSSSMSKPIDARNQMNRNDPRMDPRNSNNRMAPRFAKQQRDPLPAPGLGGSMNRMSGSYWDKNHPSDQIHGIGDDKMSMMQMSAPNSQQQSGMQTTQSNNLLNSKTDLMKQQNQQQQQHSSMQQQQQGQNSAMLDGASLKTTLIFENTSYKSGPPAGIKRPQGPPPMGQQKPQENTINTINDMIDQQAKEQSLSSALQNLSFGQKTQNDMVDMNFPYTFDSQIGLLTDERNKSSFGVVSSGSNANTHQSQAVSKASSLGLVGAKTGIQNSNILNTDALNMKVASCKKVWEEPSVSMEHGGSSGNDDVMSNFVAQQQHLHQYSHNNMGAHHTGLSPGPQSYGYGSNPSNDHNSSLEHFNKTNDADDGSSYSSPATGGLYNPYNLDAARAQLYGYPTGGAVGANNSMSFNAFMQTPNIASAPTHEMYQNLSQYRATVQPYNQTPQINNPNAAVLISSATASNSMMNSKSNSQIGAIGSKSSQSGGPTASSGQYGQQYMNHLYHQHQNSYYSNSAAQQANPYYSGPTGTGGAATGNYGMFASHGTNVSNGPPPQPQQMANFGSTVGQFPLSSQMLSNLVINQQYRSGPVVNTGNNGNGSGSGNNSNAPPGSYMKQQHQSQLQDPWDSIPPINSSQTSNFSTNRMYSSGHNSMQTQNQRWQTPGPIQRPSNNSNNNYNNSQSSQHTNYQNSHYQQRVGRNASISSNNSGMAQGKSQYFNVSSSASSRMKSDYDKTRSLVSIAPTKAPGETKVD</sequence>
<feature type="compositionally biased region" description="Basic and acidic residues" evidence="2">
    <location>
        <begin position="443"/>
        <end position="515"/>
    </location>
</feature>
<feature type="compositionally biased region" description="Low complexity" evidence="2">
    <location>
        <begin position="1068"/>
        <end position="1077"/>
    </location>
</feature>
<feature type="compositionally biased region" description="Low complexity" evidence="2">
    <location>
        <begin position="271"/>
        <end position="292"/>
    </location>
</feature>
<feature type="region of interest" description="Disordered" evidence="2">
    <location>
        <begin position="1705"/>
        <end position="1809"/>
    </location>
</feature>
<dbReference type="InterPro" id="IPR009738">
    <property type="entry name" value="BAT2_N"/>
</dbReference>
<feature type="domain" description="BAT2 N-terminal" evidence="3">
    <location>
        <begin position="1"/>
        <end position="176"/>
    </location>
</feature>
<feature type="compositionally biased region" description="Basic and acidic residues" evidence="2">
    <location>
        <begin position="410"/>
        <end position="429"/>
    </location>
</feature>
<feature type="compositionally biased region" description="Polar residues" evidence="2">
    <location>
        <begin position="99"/>
        <end position="116"/>
    </location>
</feature>
<keyword evidence="5" id="KW-1185">Reference proteome</keyword>
<evidence type="ECO:0000256" key="1">
    <source>
        <dbReference type="ARBA" id="ARBA00022553"/>
    </source>
</evidence>
<feature type="compositionally biased region" description="Basic and acidic residues" evidence="2">
    <location>
        <begin position="699"/>
        <end position="708"/>
    </location>
</feature>
<feature type="compositionally biased region" description="Basic and acidic residues" evidence="2">
    <location>
        <begin position="1474"/>
        <end position="1484"/>
    </location>
</feature>
<feature type="compositionally biased region" description="Polar residues" evidence="2">
    <location>
        <begin position="642"/>
        <end position="657"/>
    </location>
</feature>
<feature type="compositionally biased region" description="Polar residues" evidence="2">
    <location>
        <begin position="1102"/>
        <end position="1128"/>
    </location>
</feature>
<feature type="compositionally biased region" description="Basic and acidic residues" evidence="2">
    <location>
        <begin position="1043"/>
        <end position="1062"/>
    </location>
</feature>
<feature type="compositionally biased region" description="Polar residues" evidence="2">
    <location>
        <begin position="1463"/>
        <end position="1473"/>
    </location>
</feature>
<accession>A0A1J1IZ43</accession>
<dbReference type="Pfam" id="PF07001">
    <property type="entry name" value="BAT2_N"/>
    <property type="match status" value="1"/>
</dbReference>
<feature type="region of interest" description="Disordered" evidence="2">
    <location>
        <begin position="1"/>
        <end position="165"/>
    </location>
</feature>
<feature type="compositionally biased region" description="Basic and acidic residues" evidence="2">
    <location>
        <begin position="891"/>
        <end position="903"/>
    </location>
</feature>
<name>A0A1J1IZ43_9DIPT</name>
<feature type="region of interest" description="Disordered" evidence="2">
    <location>
        <begin position="271"/>
        <end position="359"/>
    </location>
</feature>